<keyword evidence="3" id="KW-0813">Transport</keyword>
<evidence type="ECO:0000256" key="5">
    <source>
        <dbReference type="ARBA" id="ARBA00022970"/>
    </source>
</evidence>
<name>A0ABS6EVW5_9CLOT</name>
<dbReference type="PROSITE" id="PS50893">
    <property type="entry name" value="ABC_TRANSPORTER_2"/>
    <property type="match status" value="1"/>
</dbReference>
<dbReference type="Proteomes" id="UP000736583">
    <property type="component" value="Unassembled WGS sequence"/>
</dbReference>
<dbReference type="PANTHER" id="PTHR43166:SF9">
    <property type="entry name" value="GLUTAMATE_ASPARTATE IMPORT ATP-BINDING PROTEIN GLTL"/>
    <property type="match status" value="1"/>
</dbReference>
<dbReference type="SMART" id="SM00382">
    <property type="entry name" value="AAA"/>
    <property type="match status" value="1"/>
</dbReference>
<keyword evidence="4" id="KW-1003">Cell membrane</keyword>
<keyword evidence="8" id="KW-0547">Nucleotide-binding</keyword>
<dbReference type="EMBL" id="JAHLQL010000001">
    <property type="protein sequence ID" value="MBU5590372.1"/>
    <property type="molecule type" value="Genomic_DNA"/>
</dbReference>
<evidence type="ECO:0000259" key="7">
    <source>
        <dbReference type="PROSITE" id="PS50893"/>
    </source>
</evidence>
<proteinExistence type="inferred from homology"/>
<comment type="subcellular location">
    <subcellularLocation>
        <location evidence="1">Cell membrane</location>
        <topology evidence="1">Peripheral membrane protein</topology>
    </subcellularLocation>
</comment>
<dbReference type="RefSeq" id="WP_216455586.1">
    <property type="nucleotide sequence ID" value="NZ_JAHLQL010000001.1"/>
</dbReference>
<dbReference type="PANTHER" id="PTHR43166">
    <property type="entry name" value="AMINO ACID IMPORT ATP-BINDING PROTEIN"/>
    <property type="match status" value="1"/>
</dbReference>
<comment type="similarity">
    <text evidence="2">Belongs to the ABC transporter superfamily.</text>
</comment>
<dbReference type="InterPro" id="IPR050086">
    <property type="entry name" value="MetN_ABC_transporter-like"/>
</dbReference>
<dbReference type="InterPro" id="IPR030679">
    <property type="entry name" value="ABC_ATPase_HisP-typ"/>
</dbReference>
<dbReference type="Pfam" id="PF00005">
    <property type="entry name" value="ABC_tran"/>
    <property type="match status" value="1"/>
</dbReference>
<evidence type="ECO:0000256" key="6">
    <source>
        <dbReference type="ARBA" id="ARBA00023136"/>
    </source>
</evidence>
<gene>
    <name evidence="8" type="ORF">KQI89_01210</name>
</gene>
<keyword evidence="5" id="KW-0029">Amino-acid transport</keyword>
<keyword evidence="9" id="KW-1185">Reference proteome</keyword>
<feature type="domain" description="ABC transporter" evidence="7">
    <location>
        <begin position="2"/>
        <end position="225"/>
    </location>
</feature>
<organism evidence="8 9">
    <name type="scientific">Clostridium simiarum</name>
    <dbReference type="NCBI Taxonomy" id="2841506"/>
    <lineage>
        <taxon>Bacteria</taxon>
        <taxon>Bacillati</taxon>
        <taxon>Bacillota</taxon>
        <taxon>Clostridia</taxon>
        <taxon>Eubacteriales</taxon>
        <taxon>Clostridiaceae</taxon>
        <taxon>Clostridium</taxon>
    </lineage>
</organism>
<keyword evidence="6" id="KW-0472">Membrane</keyword>
<dbReference type="GO" id="GO:0005524">
    <property type="term" value="F:ATP binding"/>
    <property type="evidence" value="ECO:0007669"/>
    <property type="project" value="UniProtKB-KW"/>
</dbReference>
<evidence type="ECO:0000313" key="8">
    <source>
        <dbReference type="EMBL" id="MBU5590372.1"/>
    </source>
</evidence>
<sequence>MLEVRNLKKFYGKKEVLKGISFEVHRGEVVSLIGLSGAGKTTILRCLNDLEKCHEGYITIEGDSLIKQEGDIFSYSSKEEIKRYKRKIGMVFQNFNLFPHLNVIENIIEGPVSVLKMDKNEAEKKAGELLKRINLEEKAKEYPFQLSGGEKQRIAIVRACAMNPKVLCFDEPTSALDPDSKRQVGEIIKELAKKDNRAVLIITHDMDFAKNISDRIIKIREGKIV</sequence>
<dbReference type="InterPro" id="IPR003593">
    <property type="entry name" value="AAA+_ATPase"/>
</dbReference>
<keyword evidence="8" id="KW-0067">ATP-binding</keyword>
<accession>A0ABS6EVW5</accession>
<dbReference type="InterPro" id="IPR003439">
    <property type="entry name" value="ABC_transporter-like_ATP-bd"/>
</dbReference>
<reference evidence="8 9" key="1">
    <citation type="submission" date="2021-06" db="EMBL/GenBank/DDBJ databases">
        <authorList>
            <person name="Sun Q."/>
            <person name="Li D."/>
        </authorList>
    </citation>
    <scope>NUCLEOTIDE SEQUENCE [LARGE SCALE GENOMIC DNA]</scope>
    <source>
        <strain evidence="8 9">MSJ-4</strain>
    </source>
</reference>
<evidence type="ECO:0000256" key="4">
    <source>
        <dbReference type="ARBA" id="ARBA00022475"/>
    </source>
</evidence>
<evidence type="ECO:0000256" key="2">
    <source>
        <dbReference type="ARBA" id="ARBA00005417"/>
    </source>
</evidence>
<comment type="caution">
    <text evidence="8">The sequence shown here is derived from an EMBL/GenBank/DDBJ whole genome shotgun (WGS) entry which is preliminary data.</text>
</comment>
<evidence type="ECO:0000256" key="3">
    <source>
        <dbReference type="ARBA" id="ARBA00022448"/>
    </source>
</evidence>
<evidence type="ECO:0000313" key="9">
    <source>
        <dbReference type="Proteomes" id="UP000736583"/>
    </source>
</evidence>
<protein>
    <submittedName>
        <fullName evidence="8">Amino acid ABC transporter ATP-binding protein</fullName>
    </submittedName>
</protein>
<evidence type="ECO:0000256" key="1">
    <source>
        <dbReference type="ARBA" id="ARBA00004202"/>
    </source>
</evidence>
<dbReference type="PIRSF" id="PIRSF039085">
    <property type="entry name" value="ABC_ATPase_HisP"/>
    <property type="match status" value="1"/>
</dbReference>